<dbReference type="OrthoDB" id="616263at2759"/>
<feature type="repeat" description="ANK" evidence="3">
    <location>
        <begin position="269"/>
        <end position="304"/>
    </location>
</feature>
<evidence type="ECO:0000256" key="3">
    <source>
        <dbReference type="PROSITE-ProRule" id="PRU00023"/>
    </source>
</evidence>
<dbReference type="PRINTS" id="PR01415">
    <property type="entry name" value="ANKYRIN"/>
</dbReference>
<evidence type="ECO:0000256" key="1">
    <source>
        <dbReference type="ARBA" id="ARBA00022737"/>
    </source>
</evidence>
<dbReference type="PANTHER" id="PTHR24198">
    <property type="entry name" value="ANKYRIN REPEAT AND PROTEIN KINASE DOMAIN-CONTAINING PROTEIN"/>
    <property type="match status" value="1"/>
</dbReference>
<dbReference type="Pfam" id="PF00023">
    <property type="entry name" value="Ank"/>
    <property type="match status" value="1"/>
</dbReference>
<dbReference type="SMART" id="SM00248">
    <property type="entry name" value="ANK"/>
    <property type="match status" value="9"/>
</dbReference>
<protein>
    <submittedName>
        <fullName evidence="4">Uncharacterized protein</fullName>
    </submittedName>
</protein>
<dbReference type="Gene3D" id="1.25.40.20">
    <property type="entry name" value="Ankyrin repeat-containing domain"/>
    <property type="match status" value="4"/>
</dbReference>
<evidence type="ECO:0000313" key="4">
    <source>
        <dbReference type="EMBL" id="CAB0034716.1"/>
    </source>
</evidence>
<dbReference type="SUPFAM" id="SSF48403">
    <property type="entry name" value="Ankyrin repeat"/>
    <property type="match status" value="2"/>
</dbReference>
<keyword evidence="1" id="KW-0677">Repeat</keyword>
<evidence type="ECO:0000313" key="5">
    <source>
        <dbReference type="Proteomes" id="UP000479190"/>
    </source>
</evidence>
<organism evidence="4 5">
    <name type="scientific">Trichogramma brassicae</name>
    <dbReference type="NCBI Taxonomy" id="86971"/>
    <lineage>
        <taxon>Eukaryota</taxon>
        <taxon>Metazoa</taxon>
        <taxon>Ecdysozoa</taxon>
        <taxon>Arthropoda</taxon>
        <taxon>Hexapoda</taxon>
        <taxon>Insecta</taxon>
        <taxon>Pterygota</taxon>
        <taxon>Neoptera</taxon>
        <taxon>Endopterygota</taxon>
        <taxon>Hymenoptera</taxon>
        <taxon>Apocrita</taxon>
        <taxon>Proctotrupomorpha</taxon>
        <taxon>Chalcidoidea</taxon>
        <taxon>Trichogrammatidae</taxon>
        <taxon>Trichogramma</taxon>
    </lineage>
</organism>
<proteinExistence type="predicted"/>
<accession>A0A6H5IDV3</accession>
<reference evidence="4 5" key="1">
    <citation type="submission" date="2020-02" db="EMBL/GenBank/DDBJ databases">
        <authorList>
            <person name="Ferguson B K."/>
        </authorList>
    </citation>
    <scope>NUCLEOTIDE SEQUENCE [LARGE SCALE GENOMIC DNA]</scope>
</reference>
<feature type="repeat" description="ANK" evidence="3">
    <location>
        <begin position="507"/>
        <end position="535"/>
    </location>
</feature>
<dbReference type="PROSITE" id="PS50297">
    <property type="entry name" value="ANK_REP_REGION"/>
    <property type="match status" value="3"/>
</dbReference>
<feature type="repeat" description="ANK" evidence="3">
    <location>
        <begin position="433"/>
        <end position="465"/>
    </location>
</feature>
<keyword evidence="5" id="KW-1185">Reference proteome</keyword>
<gene>
    <name evidence="4" type="ORF">TBRA_LOCUS6614</name>
</gene>
<dbReference type="Pfam" id="PF12796">
    <property type="entry name" value="Ank_2"/>
    <property type="match status" value="2"/>
</dbReference>
<name>A0A6H5IDV3_9HYME</name>
<dbReference type="AlphaFoldDB" id="A0A6H5IDV3"/>
<evidence type="ECO:0000256" key="2">
    <source>
        <dbReference type="ARBA" id="ARBA00023043"/>
    </source>
</evidence>
<dbReference type="PROSITE" id="PS50088">
    <property type="entry name" value="ANK_REPEAT"/>
    <property type="match status" value="3"/>
</dbReference>
<dbReference type="EMBL" id="CADCXV010000753">
    <property type="protein sequence ID" value="CAB0034716.1"/>
    <property type="molecule type" value="Genomic_DNA"/>
</dbReference>
<dbReference type="Proteomes" id="UP000479190">
    <property type="component" value="Unassembled WGS sequence"/>
</dbReference>
<sequence>MSSSNSIFGERSQVGVDAVDKHVEHPKLEKLNRLHKAFIGKFENHRNQFVHEFRHLIRDWNKQLPNLLDIFTKQEIDWLLVATVKSIGSSQGIVEFVIRSGYKDEPDLDEDGKPILRRTTAVHQIAQCHSKAKKTEKLRQLFKIYDKFHVNYTDELGYTHFYIACKYDLVDVAEKFLELGQDPNCLVPETGDSILFFVAAANLDDLREETILTLLKHGADPRLANKDGRTPLHVICQNRSFIAQFVISMLLENVNELQRTALINAQDKWGDTPLHLALKRGDYGVQSTAQELLKHGADLSLANAQGQTPLHVICQECNDSYLVLRTLLEDADDLQRTVPIDAQDKWGDTPLLLALKPKTDRCDHNAHTDWWNDTQTIRELLRRGADPSLADAKGQTALHVICQRYDNGNLLRLFFEICDEFGNTVQIDAQDNEGNTPLHLATSCEDSRMVEPLLRRGADPCLANAEGLTPLLIAASTDVHGFMMKPLAGSINGERQQTARIDARDADGRTALEWAVTRCWPHIVKMLLDGGADVSGFVFPTASDSDSYGEIDNRARLLNVLCDLVNNYLDAARENVLVNYDLESNEDCRVNKLAAVTGLLAIVELLGTSGYKLVRADALKTMRFFDKYGLYESTDFPTSKDVDDLVDTLFDEMAKKPTNMDDFEFASSHELHTMIPRQFMKACCLRLWESCTFGRFPPGSRPGFTRSEHHVTLVTNQVEILYFWTISSRKSTGFYPFRAPRHASHKPGGNLVLLDDFLEEVDRVLPVQSTQFNGPHIVHECTRLNSEFL</sequence>
<dbReference type="InterPro" id="IPR002110">
    <property type="entry name" value="Ankyrin_rpt"/>
</dbReference>
<keyword evidence="2 3" id="KW-0040">ANK repeat</keyword>
<dbReference type="PANTHER" id="PTHR24198:SF165">
    <property type="entry name" value="ANKYRIN REPEAT-CONTAINING PROTEIN-RELATED"/>
    <property type="match status" value="1"/>
</dbReference>
<dbReference type="InterPro" id="IPR036770">
    <property type="entry name" value="Ankyrin_rpt-contain_sf"/>
</dbReference>